<accession>A0A5C6S2P2</accession>
<evidence type="ECO:0000256" key="8">
    <source>
        <dbReference type="SAM" id="Phobius"/>
    </source>
</evidence>
<feature type="transmembrane region" description="Helical" evidence="8">
    <location>
        <begin position="323"/>
        <end position="341"/>
    </location>
</feature>
<proteinExistence type="predicted"/>
<keyword evidence="5 8" id="KW-0812">Transmembrane</keyword>
<evidence type="ECO:0000313" key="10">
    <source>
        <dbReference type="EMBL" id="TXB67892.1"/>
    </source>
</evidence>
<dbReference type="GO" id="GO:0016763">
    <property type="term" value="F:pentosyltransferase activity"/>
    <property type="evidence" value="ECO:0007669"/>
    <property type="project" value="TreeGrafter"/>
</dbReference>
<comment type="caution">
    <text evidence="10">The sequence shown here is derived from an EMBL/GenBank/DDBJ whole genome shotgun (WGS) entry which is preliminary data.</text>
</comment>
<evidence type="ECO:0000313" key="11">
    <source>
        <dbReference type="Proteomes" id="UP000321580"/>
    </source>
</evidence>
<keyword evidence="6 8" id="KW-1133">Transmembrane helix</keyword>
<feature type="transmembrane region" description="Helical" evidence="8">
    <location>
        <begin position="159"/>
        <end position="181"/>
    </location>
</feature>
<dbReference type="PANTHER" id="PTHR33908:SF3">
    <property type="entry name" value="UNDECAPRENYL PHOSPHATE-ALPHA-4-AMINO-4-DEOXY-L-ARABINOSE ARABINOSYL TRANSFERASE"/>
    <property type="match status" value="1"/>
</dbReference>
<dbReference type="InterPro" id="IPR050297">
    <property type="entry name" value="LipidA_mod_glycosyltrf_83"/>
</dbReference>
<keyword evidence="4 10" id="KW-0808">Transferase</keyword>
<feature type="transmembrane region" description="Helical" evidence="8">
    <location>
        <begin position="434"/>
        <end position="453"/>
    </location>
</feature>
<evidence type="ECO:0000256" key="3">
    <source>
        <dbReference type="ARBA" id="ARBA00022676"/>
    </source>
</evidence>
<dbReference type="OrthoDB" id="8353433at2"/>
<dbReference type="InterPro" id="IPR038731">
    <property type="entry name" value="RgtA/B/C-like"/>
</dbReference>
<evidence type="ECO:0000256" key="4">
    <source>
        <dbReference type="ARBA" id="ARBA00022679"/>
    </source>
</evidence>
<feature type="transmembrane region" description="Helical" evidence="8">
    <location>
        <begin position="294"/>
        <end position="311"/>
    </location>
</feature>
<feature type="transmembrane region" description="Helical" evidence="8">
    <location>
        <begin position="34"/>
        <end position="57"/>
    </location>
</feature>
<feature type="transmembrane region" description="Helical" evidence="8">
    <location>
        <begin position="110"/>
        <end position="131"/>
    </location>
</feature>
<dbReference type="GO" id="GO:0009103">
    <property type="term" value="P:lipopolysaccharide biosynthetic process"/>
    <property type="evidence" value="ECO:0007669"/>
    <property type="project" value="UniProtKB-ARBA"/>
</dbReference>
<evidence type="ECO:0000256" key="2">
    <source>
        <dbReference type="ARBA" id="ARBA00022475"/>
    </source>
</evidence>
<keyword evidence="2" id="KW-1003">Cell membrane</keyword>
<feature type="transmembrane region" description="Helical" evidence="8">
    <location>
        <begin position="347"/>
        <end position="365"/>
    </location>
</feature>
<feature type="transmembrane region" description="Helical" evidence="8">
    <location>
        <begin position="193"/>
        <end position="221"/>
    </location>
</feature>
<evidence type="ECO:0000256" key="1">
    <source>
        <dbReference type="ARBA" id="ARBA00004651"/>
    </source>
</evidence>
<gene>
    <name evidence="10" type="ORF">FRY97_03335</name>
</gene>
<sequence>MQRYSGALRFFLYFWARKSNAIQLGININRYRKALYFLALALLAPALLINLGLLTLIDDEALRAWVALEMQLSDNYIAPMLHGDFYYKKPPVYNWMLLGVFSLTGEMDEWSIRIPTVAFLLVYISTIYYFARQHFSRDLAALSALAFLTCGRILFYDSFLGLIDISYSWLTFLSFMLFFHLSEKGRWAQAFGWSYALAAVGFLMKGLPAVVFQGATVLGWLAYRREWYRLFRWPHLLGGLIFLAITGAYYAAYVQYNSLDALAQVLLNESAKRTAGRYPFWFTVLHLLTYPFELLVYHFMPWGLLAVFLLKRGAWAKIWQHRFTAFAMLVFLLNIIVYWTAPKVHPRYVFMLIPLLFMVLLYLYNEYTEEATWQKQVIDMVLLGCCLVLPLAALAPLFLSRLSGTPWLWPKTLLIFALLSGLAYGAWRFREARLLTVAVALLAVRLAFNWFVLPDRDANDFGNDARLDAIRVARAYEGKDLRMFAQSEWQPMTSFQMTLERGAVIPVDYGPIDTSAYYVIDPQAYPSLEYETDGTLQMRHGKKVYRIVRFKAPIPKTAIPEPVEYD</sequence>
<organism evidence="10 11">
    <name type="scientific">Phaeodactylibacter luteus</name>
    <dbReference type="NCBI Taxonomy" id="1564516"/>
    <lineage>
        <taxon>Bacteria</taxon>
        <taxon>Pseudomonadati</taxon>
        <taxon>Bacteroidota</taxon>
        <taxon>Saprospiria</taxon>
        <taxon>Saprospirales</taxon>
        <taxon>Haliscomenobacteraceae</taxon>
        <taxon>Phaeodactylibacter</taxon>
    </lineage>
</organism>
<dbReference type="GO" id="GO:0005886">
    <property type="term" value="C:plasma membrane"/>
    <property type="evidence" value="ECO:0007669"/>
    <property type="project" value="UniProtKB-SubCell"/>
</dbReference>
<reference evidence="10 11" key="1">
    <citation type="submission" date="2019-08" db="EMBL/GenBank/DDBJ databases">
        <title>Genome of Phaeodactylibacter luteus.</title>
        <authorList>
            <person name="Bowman J.P."/>
        </authorList>
    </citation>
    <scope>NUCLEOTIDE SEQUENCE [LARGE SCALE GENOMIC DNA]</scope>
    <source>
        <strain evidence="10 11">KCTC 42180</strain>
    </source>
</reference>
<dbReference type="Pfam" id="PF13231">
    <property type="entry name" value="PMT_2"/>
    <property type="match status" value="1"/>
</dbReference>
<protein>
    <submittedName>
        <fullName evidence="10">Glycosyl transferase</fullName>
    </submittedName>
</protein>
<keyword evidence="7 8" id="KW-0472">Membrane</keyword>
<dbReference type="PANTHER" id="PTHR33908">
    <property type="entry name" value="MANNOSYLTRANSFERASE YKCB-RELATED"/>
    <property type="match status" value="1"/>
</dbReference>
<feature type="transmembrane region" description="Helical" evidence="8">
    <location>
        <begin position="233"/>
        <end position="252"/>
    </location>
</feature>
<name>A0A5C6S2P2_9BACT</name>
<dbReference type="EMBL" id="VOOR01000005">
    <property type="protein sequence ID" value="TXB67892.1"/>
    <property type="molecule type" value="Genomic_DNA"/>
</dbReference>
<comment type="subcellular location">
    <subcellularLocation>
        <location evidence="1">Cell membrane</location>
        <topology evidence="1">Multi-pass membrane protein</topology>
    </subcellularLocation>
</comment>
<feature type="transmembrane region" description="Helical" evidence="8">
    <location>
        <begin position="407"/>
        <end position="427"/>
    </location>
</feature>
<feature type="transmembrane region" description="Helical" evidence="8">
    <location>
        <begin position="377"/>
        <end position="395"/>
    </location>
</feature>
<evidence type="ECO:0000259" key="9">
    <source>
        <dbReference type="Pfam" id="PF13231"/>
    </source>
</evidence>
<dbReference type="GO" id="GO:0010041">
    <property type="term" value="P:response to iron(III) ion"/>
    <property type="evidence" value="ECO:0007669"/>
    <property type="project" value="TreeGrafter"/>
</dbReference>
<evidence type="ECO:0000256" key="6">
    <source>
        <dbReference type="ARBA" id="ARBA00022989"/>
    </source>
</evidence>
<dbReference type="Proteomes" id="UP000321580">
    <property type="component" value="Unassembled WGS sequence"/>
</dbReference>
<keyword evidence="11" id="KW-1185">Reference proteome</keyword>
<dbReference type="AlphaFoldDB" id="A0A5C6S2P2"/>
<evidence type="ECO:0000256" key="5">
    <source>
        <dbReference type="ARBA" id="ARBA00022692"/>
    </source>
</evidence>
<feature type="domain" description="Glycosyltransferase RgtA/B/C/D-like" evidence="9">
    <location>
        <begin position="88"/>
        <end position="246"/>
    </location>
</feature>
<evidence type="ECO:0000256" key="7">
    <source>
        <dbReference type="ARBA" id="ARBA00023136"/>
    </source>
</evidence>
<keyword evidence="3" id="KW-0328">Glycosyltransferase</keyword>